<protein>
    <submittedName>
        <fullName evidence="2">Uncharacterized protein</fullName>
    </submittedName>
</protein>
<keyword evidence="1" id="KW-0812">Transmembrane</keyword>
<reference evidence="3" key="1">
    <citation type="submission" date="2017-12" db="EMBL/GenBank/DDBJ databases">
        <authorList>
            <consortium name="DOE Joint Genome Institute"/>
            <person name="Mondo S.J."/>
            <person name="Kjaerbolling I."/>
            <person name="Vesth T.C."/>
            <person name="Frisvad J.C."/>
            <person name="Nybo J.L."/>
            <person name="Theobald S."/>
            <person name="Kuo A."/>
            <person name="Bowyer P."/>
            <person name="Matsuda Y."/>
            <person name="Lyhne E.K."/>
            <person name="Kogle M.E."/>
            <person name="Clum A."/>
            <person name="Lipzen A."/>
            <person name="Salamov A."/>
            <person name="Ngan C.Y."/>
            <person name="Daum C."/>
            <person name="Chiniquy J."/>
            <person name="Barry K."/>
            <person name="LaButti K."/>
            <person name="Haridas S."/>
            <person name="Simmons B.A."/>
            <person name="Magnuson J.K."/>
            <person name="Mortensen U.H."/>
            <person name="Larsen T.O."/>
            <person name="Grigoriev I.V."/>
            <person name="Baker S.E."/>
            <person name="Andersen M.R."/>
            <person name="Nordberg H.P."/>
            <person name="Cantor M.N."/>
            <person name="Hua S.X."/>
        </authorList>
    </citation>
    <scope>NUCLEOTIDE SEQUENCE [LARGE SCALE GENOMIC DNA]</scope>
    <source>
        <strain evidence="3">IBT 19404</strain>
    </source>
</reference>
<keyword evidence="1" id="KW-1133">Transmembrane helix</keyword>
<evidence type="ECO:0000313" key="2">
    <source>
        <dbReference type="EMBL" id="PLN86829.1"/>
    </source>
</evidence>
<sequence>MIIVMPNTRRRKLSLEVNRDCRLKLVCFYFTPVHLLYVGSNIISSLGSLKDFSGQACDRALRMMIALSTKSSSRVLRQHL</sequence>
<organism evidence="2 3">
    <name type="scientific">Aspergillus taichungensis</name>
    <dbReference type="NCBI Taxonomy" id="482145"/>
    <lineage>
        <taxon>Eukaryota</taxon>
        <taxon>Fungi</taxon>
        <taxon>Dikarya</taxon>
        <taxon>Ascomycota</taxon>
        <taxon>Pezizomycotina</taxon>
        <taxon>Eurotiomycetes</taxon>
        <taxon>Eurotiomycetidae</taxon>
        <taxon>Eurotiales</taxon>
        <taxon>Aspergillaceae</taxon>
        <taxon>Aspergillus</taxon>
        <taxon>Aspergillus subgen. Circumdati</taxon>
    </lineage>
</organism>
<evidence type="ECO:0000256" key="1">
    <source>
        <dbReference type="SAM" id="Phobius"/>
    </source>
</evidence>
<evidence type="ECO:0000313" key="3">
    <source>
        <dbReference type="Proteomes" id="UP000235023"/>
    </source>
</evidence>
<dbReference type="AlphaFoldDB" id="A0A2J5IA74"/>
<name>A0A2J5IA74_9EURO</name>
<dbReference type="Proteomes" id="UP000235023">
    <property type="component" value="Unassembled WGS sequence"/>
</dbReference>
<gene>
    <name evidence="2" type="ORF">BDW42DRAFT_157808</name>
</gene>
<keyword evidence="1" id="KW-0472">Membrane</keyword>
<feature type="transmembrane region" description="Helical" evidence="1">
    <location>
        <begin position="21"/>
        <end position="43"/>
    </location>
</feature>
<keyword evidence="3" id="KW-1185">Reference proteome</keyword>
<proteinExistence type="predicted"/>
<dbReference type="EMBL" id="KZ559496">
    <property type="protein sequence ID" value="PLN86829.1"/>
    <property type="molecule type" value="Genomic_DNA"/>
</dbReference>
<accession>A0A2J5IA74</accession>